<feature type="region of interest" description="Disordered" evidence="1">
    <location>
        <begin position="1"/>
        <end position="59"/>
    </location>
</feature>
<dbReference type="Proteomes" id="UP001157440">
    <property type="component" value="Unassembled WGS sequence"/>
</dbReference>
<dbReference type="EMBL" id="BSPL01000023">
    <property type="protein sequence ID" value="GLS73021.1"/>
    <property type="molecule type" value="Genomic_DNA"/>
</dbReference>
<evidence type="ECO:0000256" key="1">
    <source>
        <dbReference type="SAM" id="MobiDB-lite"/>
    </source>
</evidence>
<comment type="caution">
    <text evidence="2">The sequence shown here is derived from an EMBL/GenBank/DDBJ whole genome shotgun (WGS) entry which is preliminary data.</text>
</comment>
<evidence type="ECO:0000313" key="3">
    <source>
        <dbReference type="Proteomes" id="UP001157440"/>
    </source>
</evidence>
<gene>
    <name evidence="2" type="ORF">GCM10007890_50360</name>
</gene>
<protein>
    <submittedName>
        <fullName evidence="2">Uncharacterized protein</fullName>
    </submittedName>
</protein>
<reference evidence="3" key="1">
    <citation type="journal article" date="2019" name="Int. J. Syst. Evol. Microbiol.">
        <title>The Global Catalogue of Microorganisms (GCM) 10K type strain sequencing project: providing services to taxonomists for standard genome sequencing and annotation.</title>
        <authorList>
            <consortium name="The Broad Institute Genomics Platform"/>
            <consortium name="The Broad Institute Genome Sequencing Center for Infectious Disease"/>
            <person name="Wu L."/>
            <person name="Ma J."/>
        </authorList>
    </citation>
    <scope>NUCLEOTIDE SEQUENCE [LARGE SCALE GENOMIC DNA]</scope>
    <source>
        <strain evidence="3">NBRC 103632</strain>
    </source>
</reference>
<feature type="compositionally biased region" description="Basic and acidic residues" evidence="1">
    <location>
        <begin position="43"/>
        <end position="56"/>
    </location>
</feature>
<accession>A0AA37TPM3</accession>
<dbReference type="AlphaFoldDB" id="A0AA37TPM3"/>
<feature type="compositionally biased region" description="Basic and acidic residues" evidence="1">
    <location>
        <begin position="14"/>
        <end position="28"/>
    </location>
</feature>
<proteinExistence type="predicted"/>
<name>A0AA37TPM3_9HYPH</name>
<evidence type="ECO:0000313" key="2">
    <source>
        <dbReference type="EMBL" id="GLS73021.1"/>
    </source>
</evidence>
<keyword evidence="3" id="KW-1185">Reference proteome</keyword>
<organism evidence="2 3">
    <name type="scientific">Methylobacterium tardum</name>
    <dbReference type="NCBI Taxonomy" id="374432"/>
    <lineage>
        <taxon>Bacteria</taxon>
        <taxon>Pseudomonadati</taxon>
        <taxon>Pseudomonadota</taxon>
        <taxon>Alphaproteobacteria</taxon>
        <taxon>Hyphomicrobiales</taxon>
        <taxon>Methylobacteriaceae</taxon>
        <taxon>Methylobacterium</taxon>
    </lineage>
</organism>
<sequence>MLAGTALKPAPKATTERGAEQLRPEKQCPKPLGNMGEPLSPAEQRRRFGELSRELGTENDETLDWVFGKIVPAEAPTEEAQDD</sequence>